<dbReference type="GO" id="GO:1902388">
    <property type="term" value="F:ceramide 1-phosphate transfer activity"/>
    <property type="evidence" value="ECO:0007669"/>
    <property type="project" value="TreeGrafter"/>
</dbReference>
<organism evidence="3 4">
    <name type="scientific">Lingula anatina</name>
    <name type="common">Brachiopod</name>
    <name type="synonym">Lingula unguis</name>
    <dbReference type="NCBI Taxonomy" id="7574"/>
    <lineage>
        <taxon>Eukaryota</taxon>
        <taxon>Metazoa</taxon>
        <taxon>Spiralia</taxon>
        <taxon>Lophotrochozoa</taxon>
        <taxon>Brachiopoda</taxon>
        <taxon>Linguliformea</taxon>
        <taxon>Lingulata</taxon>
        <taxon>Lingulida</taxon>
        <taxon>Linguloidea</taxon>
        <taxon>Lingulidae</taxon>
        <taxon>Lingula</taxon>
    </lineage>
</organism>
<dbReference type="GO" id="GO:0005829">
    <property type="term" value="C:cytosol"/>
    <property type="evidence" value="ECO:0007669"/>
    <property type="project" value="TreeGrafter"/>
</dbReference>
<dbReference type="GO" id="GO:0016020">
    <property type="term" value="C:membrane"/>
    <property type="evidence" value="ECO:0007669"/>
    <property type="project" value="TreeGrafter"/>
</dbReference>
<dbReference type="GeneID" id="106156497"/>
<dbReference type="InterPro" id="IPR014830">
    <property type="entry name" value="Glycolipid_transfer_prot_dom"/>
</dbReference>
<feature type="domain" description="Glycolipid transfer protein" evidence="2">
    <location>
        <begin position="29"/>
        <end position="173"/>
    </location>
</feature>
<dbReference type="InParanoid" id="A0A1S3HMH5"/>
<dbReference type="FunCoup" id="A0A1S3HMH5">
    <property type="interactions" value="492"/>
</dbReference>
<dbReference type="PANTHER" id="PTHR10219">
    <property type="entry name" value="GLYCOLIPID TRANSFER PROTEIN-RELATED"/>
    <property type="match status" value="1"/>
</dbReference>
<dbReference type="RefSeq" id="XP_013387222.1">
    <property type="nucleotide sequence ID" value="XM_013531768.1"/>
</dbReference>
<dbReference type="Pfam" id="PF08718">
    <property type="entry name" value="GLTP"/>
    <property type="match status" value="1"/>
</dbReference>
<protein>
    <submittedName>
        <fullName evidence="4">Ceramide-1-phosphate transfer protein</fullName>
    </submittedName>
</protein>
<gene>
    <name evidence="4" type="primary">LOC106156497</name>
</gene>
<dbReference type="Gene3D" id="1.10.3520.10">
    <property type="entry name" value="Glycolipid transfer protein"/>
    <property type="match status" value="1"/>
</dbReference>
<name>A0A1S3HMH5_LINAN</name>
<comment type="similarity">
    <text evidence="1">Belongs to the GLTP family.</text>
</comment>
<dbReference type="FunFam" id="1.10.3520.10:FF:000002">
    <property type="entry name" value="Ceramide-1-phosphate transfer protein"/>
    <property type="match status" value="1"/>
</dbReference>
<evidence type="ECO:0000256" key="1">
    <source>
        <dbReference type="ARBA" id="ARBA00007148"/>
    </source>
</evidence>
<evidence type="ECO:0000313" key="4">
    <source>
        <dbReference type="RefSeq" id="XP_013387222.1"/>
    </source>
</evidence>
<sequence>MAEAEKKFNLDLMCEAFCKCKTDDGELLMDEYIKAYHQLINFNSLLGTVFNFVNCDIRDKVHILEHHLKSEQGEHYATVQKMILYEVEKGTTAKTSKVASGSRTFLRLHRALEFLASFLDKLVQAQEGDKVSWLAVDAYRTTLSKFHPWLIRKGAELAMHTLPTQQQLMEKIGMSDVEVTKTTLRKTIVAAQEVYASAQDLYTKHNLLDLP</sequence>
<dbReference type="Proteomes" id="UP000085678">
    <property type="component" value="Unplaced"/>
</dbReference>
<dbReference type="AlphaFoldDB" id="A0A1S3HMH5"/>
<dbReference type="KEGG" id="lak:106156497"/>
<dbReference type="PANTHER" id="PTHR10219:SF43">
    <property type="entry name" value="GLYCOLIPID TRANSFER PROTEIN DOMAIN-CONTAINING PROTEIN"/>
    <property type="match status" value="1"/>
</dbReference>
<dbReference type="GO" id="GO:1902387">
    <property type="term" value="F:ceramide 1-phosphate binding"/>
    <property type="evidence" value="ECO:0007669"/>
    <property type="project" value="TreeGrafter"/>
</dbReference>
<evidence type="ECO:0000313" key="3">
    <source>
        <dbReference type="Proteomes" id="UP000085678"/>
    </source>
</evidence>
<reference evidence="4" key="1">
    <citation type="submission" date="2025-08" db="UniProtKB">
        <authorList>
            <consortium name="RefSeq"/>
        </authorList>
    </citation>
    <scope>IDENTIFICATION</scope>
    <source>
        <tissue evidence="4">Gonads</tissue>
    </source>
</reference>
<accession>A0A1S3HMH5</accession>
<evidence type="ECO:0000259" key="2">
    <source>
        <dbReference type="Pfam" id="PF08718"/>
    </source>
</evidence>
<dbReference type="OrthoDB" id="116883at2759"/>
<proteinExistence type="inferred from homology"/>
<dbReference type="OMA" id="FSHACTL"/>
<dbReference type="GO" id="GO:0032691">
    <property type="term" value="P:negative regulation of interleukin-1 beta production"/>
    <property type="evidence" value="ECO:0007669"/>
    <property type="project" value="UniProtKB-ARBA"/>
</dbReference>
<dbReference type="InterPro" id="IPR036497">
    <property type="entry name" value="GLTP_sf"/>
</dbReference>
<keyword evidence="3" id="KW-1185">Reference proteome</keyword>
<dbReference type="SUPFAM" id="SSF110004">
    <property type="entry name" value="Glycolipid transfer protein, GLTP"/>
    <property type="match status" value="1"/>
</dbReference>